<gene>
    <name evidence="1" type="ORF">SAMN02745133_02702</name>
</gene>
<protein>
    <recommendedName>
        <fullName evidence="3">DUF2586 domain-containing protein</fullName>
    </recommendedName>
</protein>
<name>A0A1M5BUK9_9FIRM</name>
<sequence>MLRDVNTIITDGGLGVDTAKGEGIHFKIGVSPVVSDAPIVITGSMNAKKIKEKLGLSPLADACMDSVENGSSMIYCLPVAASIPGTVGEVVKAGTGLGTCTVQGTPNNAYEIIVKFTGAGGFNQAVLRYSVDGGYSFSEEITLAVNGELDIPSTGLKFVFTEDAATPADSYKIGDTYTVKTEAPQMTNDDVLTAIDKLRTVNYSFEYVHVVGESTKALWAAISTELGRLFGIYKKPMFFVLEARNIQEGETLDEYAQYLVNERVGLQNTDIQIVTARSLYTRMDGTVKDINNAGIVCGLYSRAKIQQSIGEVKSFSIAENKMLELLPRGIEDYLSLLDETKYLTFRKYEGIEGFYVTNARMMCPDGSDYRYAEDVRVKNKIIRETRKQALQELQSDIDMEDVQGSLETIAKFILAPVDTMVRNKEISSARIIVPEGQDILVTEKLNVIIRFVPIGHVREIEIDLGMENPFRTQQ</sequence>
<proteinExistence type="predicted"/>
<evidence type="ECO:0000313" key="1">
    <source>
        <dbReference type="EMBL" id="SHF45912.1"/>
    </source>
</evidence>
<dbReference type="OrthoDB" id="2078336at2"/>
<dbReference type="AlphaFoldDB" id="A0A1M5BUK9"/>
<evidence type="ECO:0000313" key="2">
    <source>
        <dbReference type="Proteomes" id="UP000184148"/>
    </source>
</evidence>
<keyword evidence="2" id="KW-1185">Reference proteome</keyword>
<reference evidence="2" key="1">
    <citation type="submission" date="2016-11" db="EMBL/GenBank/DDBJ databases">
        <authorList>
            <person name="Varghese N."/>
            <person name="Submissions S."/>
        </authorList>
    </citation>
    <scope>NUCLEOTIDE SEQUENCE [LARGE SCALE GENOMIC DNA]</scope>
    <source>
        <strain evidence="2">DSM 12395</strain>
    </source>
</reference>
<dbReference type="EMBL" id="FQUY01000025">
    <property type="protein sequence ID" value="SHF45912.1"/>
    <property type="molecule type" value="Genomic_DNA"/>
</dbReference>
<dbReference type="STRING" id="1121429.SAMN02745133_02702"/>
<dbReference type="RefSeq" id="WP_073239903.1">
    <property type="nucleotide sequence ID" value="NZ_FQUY01000025.1"/>
</dbReference>
<accession>A0A1M5BUK9</accession>
<dbReference type="InterPro" id="IPR019694">
    <property type="entry name" value="Phage_HP1_Orf23"/>
</dbReference>
<evidence type="ECO:0008006" key="3">
    <source>
        <dbReference type="Google" id="ProtNLM"/>
    </source>
</evidence>
<dbReference type="Proteomes" id="UP000184148">
    <property type="component" value="Unassembled WGS sequence"/>
</dbReference>
<dbReference type="Pfam" id="PF10758">
    <property type="entry name" value="DUF2586"/>
    <property type="match status" value="1"/>
</dbReference>
<organism evidence="1 2">
    <name type="scientific">Desulforamulus putei DSM 12395</name>
    <dbReference type="NCBI Taxonomy" id="1121429"/>
    <lineage>
        <taxon>Bacteria</taxon>
        <taxon>Bacillati</taxon>
        <taxon>Bacillota</taxon>
        <taxon>Clostridia</taxon>
        <taxon>Eubacteriales</taxon>
        <taxon>Peptococcaceae</taxon>
        <taxon>Desulforamulus</taxon>
    </lineage>
</organism>